<dbReference type="EMBL" id="VOSL01000037">
    <property type="protein sequence ID" value="TXD38013.1"/>
    <property type="molecule type" value="Genomic_DNA"/>
</dbReference>
<protein>
    <submittedName>
        <fullName evidence="2">Uncharacterized protein</fullName>
    </submittedName>
</protein>
<dbReference type="Proteomes" id="UP000321046">
    <property type="component" value="Unassembled WGS sequence"/>
</dbReference>
<gene>
    <name evidence="2" type="ORF">FRC96_07810</name>
</gene>
<comment type="caution">
    <text evidence="2">The sequence shown here is derived from an EMBL/GenBank/DDBJ whole genome shotgun (WGS) entry which is preliminary data.</text>
</comment>
<dbReference type="RefSeq" id="WP_146973946.1">
    <property type="nucleotide sequence ID" value="NZ_VOSL01000037.1"/>
</dbReference>
<feature type="region of interest" description="Disordered" evidence="1">
    <location>
        <begin position="124"/>
        <end position="157"/>
    </location>
</feature>
<evidence type="ECO:0000313" key="3">
    <source>
        <dbReference type="Proteomes" id="UP000321046"/>
    </source>
</evidence>
<feature type="compositionally biased region" description="Acidic residues" evidence="1">
    <location>
        <begin position="146"/>
        <end position="157"/>
    </location>
</feature>
<evidence type="ECO:0000313" key="2">
    <source>
        <dbReference type="EMBL" id="TXD38013.1"/>
    </source>
</evidence>
<dbReference type="AlphaFoldDB" id="A0A5C6XF56"/>
<proteinExistence type="predicted"/>
<reference evidence="2 3" key="1">
    <citation type="submission" date="2019-08" db="EMBL/GenBank/DDBJ databases">
        <title>Bradymonadales sp. TMQ2.</title>
        <authorList>
            <person name="Liang Q."/>
        </authorList>
    </citation>
    <scope>NUCLEOTIDE SEQUENCE [LARGE SCALE GENOMIC DNA]</scope>
    <source>
        <strain evidence="2 3">TMQ2</strain>
    </source>
</reference>
<dbReference type="OrthoDB" id="9907085at2"/>
<feature type="compositionally biased region" description="Low complexity" evidence="1">
    <location>
        <begin position="129"/>
        <end position="145"/>
    </location>
</feature>
<evidence type="ECO:0000256" key="1">
    <source>
        <dbReference type="SAM" id="MobiDB-lite"/>
    </source>
</evidence>
<organism evidence="2 3">
    <name type="scientific">Lujinxingia vulgaris</name>
    <dbReference type="NCBI Taxonomy" id="2600176"/>
    <lineage>
        <taxon>Bacteria</taxon>
        <taxon>Deltaproteobacteria</taxon>
        <taxon>Bradymonadales</taxon>
        <taxon>Lujinxingiaceae</taxon>
        <taxon>Lujinxingia</taxon>
    </lineage>
</organism>
<name>A0A5C6XF56_9DELT</name>
<sequence>MNNAIDLEHLLNGGADRSMTLELRGQPVEIRHNVAGHATYLELARFGLEVEATRREREERGEDPFLTPDELKKIMAVIDAHLVEVGGNPWVDLSEAMRSRVLNSLSRSQQLDLYYAIRHGELPASLGKSSTSTSSESTASPPADASDAEDSSAEPAS</sequence>
<accession>A0A5C6XF56</accession>